<gene>
    <name evidence="1" type="ORF">HannXRQ_Chr12g0380941</name>
</gene>
<sequence length="111" mass="12813">MLLIVTKAKPNTPFGGPGRSRTSRGKLPHFQTLISTNLLNWRCKSNPKRNPSLELQRVRIIKRTSRREFTGKSCALKVKMFFRPRRMIKPCQEPNTPNKASAFCLFCFSDM</sequence>
<evidence type="ECO:0000313" key="2">
    <source>
        <dbReference type="Proteomes" id="UP000215914"/>
    </source>
</evidence>
<name>A0A251T4R5_HELAN</name>
<dbReference type="AlphaFoldDB" id="A0A251T4R5"/>
<protein>
    <submittedName>
        <fullName evidence="1">Uncharacterized protein</fullName>
    </submittedName>
</protein>
<keyword evidence="2" id="KW-1185">Reference proteome</keyword>
<dbReference type="InParanoid" id="A0A251T4R5"/>
<organism evidence="1 2">
    <name type="scientific">Helianthus annuus</name>
    <name type="common">Common sunflower</name>
    <dbReference type="NCBI Taxonomy" id="4232"/>
    <lineage>
        <taxon>Eukaryota</taxon>
        <taxon>Viridiplantae</taxon>
        <taxon>Streptophyta</taxon>
        <taxon>Embryophyta</taxon>
        <taxon>Tracheophyta</taxon>
        <taxon>Spermatophyta</taxon>
        <taxon>Magnoliopsida</taxon>
        <taxon>eudicotyledons</taxon>
        <taxon>Gunneridae</taxon>
        <taxon>Pentapetalae</taxon>
        <taxon>asterids</taxon>
        <taxon>campanulids</taxon>
        <taxon>Asterales</taxon>
        <taxon>Asteraceae</taxon>
        <taxon>Asteroideae</taxon>
        <taxon>Heliantheae alliance</taxon>
        <taxon>Heliantheae</taxon>
        <taxon>Helianthus</taxon>
    </lineage>
</organism>
<evidence type="ECO:0000313" key="1">
    <source>
        <dbReference type="EMBL" id="OTG06095.1"/>
    </source>
</evidence>
<reference evidence="2" key="1">
    <citation type="journal article" date="2017" name="Nature">
        <title>The sunflower genome provides insights into oil metabolism, flowering and Asterid evolution.</title>
        <authorList>
            <person name="Badouin H."/>
            <person name="Gouzy J."/>
            <person name="Grassa C.J."/>
            <person name="Murat F."/>
            <person name="Staton S.E."/>
            <person name="Cottret L."/>
            <person name="Lelandais-Briere C."/>
            <person name="Owens G.L."/>
            <person name="Carrere S."/>
            <person name="Mayjonade B."/>
            <person name="Legrand L."/>
            <person name="Gill N."/>
            <person name="Kane N.C."/>
            <person name="Bowers J.E."/>
            <person name="Hubner S."/>
            <person name="Bellec A."/>
            <person name="Berard A."/>
            <person name="Berges H."/>
            <person name="Blanchet N."/>
            <person name="Boniface M.C."/>
            <person name="Brunel D."/>
            <person name="Catrice O."/>
            <person name="Chaidir N."/>
            <person name="Claudel C."/>
            <person name="Donnadieu C."/>
            <person name="Faraut T."/>
            <person name="Fievet G."/>
            <person name="Helmstetter N."/>
            <person name="King M."/>
            <person name="Knapp S.J."/>
            <person name="Lai Z."/>
            <person name="Le Paslier M.C."/>
            <person name="Lippi Y."/>
            <person name="Lorenzon L."/>
            <person name="Mandel J.R."/>
            <person name="Marage G."/>
            <person name="Marchand G."/>
            <person name="Marquand E."/>
            <person name="Bret-Mestries E."/>
            <person name="Morien E."/>
            <person name="Nambeesan S."/>
            <person name="Nguyen T."/>
            <person name="Pegot-Espagnet P."/>
            <person name="Pouilly N."/>
            <person name="Raftis F."/>
            <person name="Sallet E."/>
            <person name="Schiex T."/>
            <person name="Thomas J."/>
            <person name="Vandecasteele C."/>
            <person name="Vares D."/>
            <person name="Vear F."/>
            <person name="Vautrin S."/>
            <person name="Crespi M."/>
            <person name="Mangin B."/>
            <person name="Burke J.M."/>
            <person name="Salse J."/>
            <person name="Munos S."/>
            <person name="Vincourt P."/>
            <person name="Rieseberg L.H."/>
            <person name="Langlade N.B."/>
        </authorList>
    </citation>
    <scope>NUCLEOTIDE SEQUENCE [LARGE SCALE GENOMIC DNA]</scope>
    <source>
        <strain evidence="2">cv. SF193</strain>
    </source>
</reference>
<dbReference type="EMBL" id="CM007901">
    <property type="protein sequence ID" value="OTG06095.1"/>
    <property type="molecule type" value="Genomic_DNA"/>
</dbReference>
<proteinExistence type="predicted"/>
<dbReference type="Proteomes" id="UP000215914">
    <property type="component" value="Chromosome 12"/>
</dbReference>
<accession>A0A251T4R5</accession>